<comment type="catalytic activity">
    <reaction evidence="1">
        <text>Hydrolysis of terminal, non-reducing beta-D-glucosyl residues with release of beta-D-glucose.</text>
        <dbReference type="EC" id="3.2.1.21"/>
    </reaction>
</comment>
<name>A0A5B9Q953_9BACT</name>
<dbReference type="InterPro" id="IPR002772">
    <property type="entry name" value="Glyco_hydro_3_C"/>
</dbReference>
<evidence type="ECO:0000259" key="8">
    <source>
        <dbReference type="Pfam" id="PF00933"/>
    </source>
</evidence>
<evidence type="ECO:0000313" key="11">
    <source>
        <dbReference type="Proteomes" id="UP000323917"/>
    </source>
</evidence>
<dbReference type="SUPFAM" id="SSF52279">
    <property type="entry name" value="Beta-D-glucan exohydrolase, C-terminal domain"/>
    <property type="match status" value="1"/>
</dbReference>
<evidence type="ECO:0000256" key="3">
    <source>
        <dbReference type="ARBA" id="ARBA00012744"/>
    </source>
</evidence>
<accession>A0A5B9Q953</accession>
<evidence type="ECO:0000256" key="4">
    <source>
        <dbReference type="ARBA" id="ARBA00022729"/>
    </source>
</evidence>
<feature type="domain" description="Glycoside hydrolase family 3 C-terminal" evidence="9">
    <location>
        <begin position="414"/>
        <end position="617"/>
    </location>
</feature>
<comment type="similarity">
    <text evidence="2">Belongs to the glycosyl hydrolase 3 family.</text>
</comment>
<dbReference type="InterPro" id="IPR051915">
    <property type="entry name" value="Cellulose_Degrad_GH3"/>
</dbReference>
<keyword evidence="6 10" id="KW-0326">Glycosidase</keyword>
<keyword evidence="4 7" id="KW-0732">Signal</keyword>
<evidence type="ECO:0000256" key="6">
    <source>
        <dbReference type="ARBA" id="ARBA00023295"/>
    </source>
</evidence>
<dbReference type="Gene3D" id="3.20.20.300">
    <property type="entry name" value="Glycoside hydrolase, family 3, N-terminal domain"/>
    <property type="match status" value="1"/>
</dbReference>
<evidence type="ECO:0000313" key="10">
    <source>
        <dbReference type="EMBL" id="QEG33982.1"/>
    </source>
</evidence>
<dbReference type="FunFam" id="3.40.50.1700:FF:000002">
    <property type="entry name" value="Glycosyl hydrolase family protein"/>
    <property type="match status" value="1"/>
</dbReference>
<dbReference type="AlphaFoldDB" id="A0A5B9Q953"/>
<proteinExistence type="inferred from homology"/>
<evidence type="ECO:0000256" key="1">
    <source>
        <dbReference type="ARBA" id="ARBA00000448"/>
    </source>
</evidence>
<organism evidence="10 11">
    <name type="scientific">Bythopirellula goksoeyrii</name>
    <dbReference type="NCBI Taxonomy" id="1400387"/>
    <lineage>
        <taxon>Bacteria</taxon>
        <taxon>Pseudomonadati</taxon>
        <taxon>Planctomycetota</taxon>
        <taxon>Planctomycetia</taxon>
        <taxon>Pirellulales</taxon>
        <taxon>Lacipirellulaceae</taxon>
        <taxon>Bythopirellula</taxon>
    </lineage>
</organism>
<dbReference type="Pfam" id="PF01915">
    <property type="entry name" value="Glyco_hydro_3_C"/>
    <property type="match status" value="1"/>
</dbReference>
<dbReference type="GO" id="GO:0008422">
    <property type="term" value="F:beta-glucosidase activity"/>
    <property type="evidence" value="ECO:0007669"/>
    <property type="project" value="UniProtKB-EC"/>
</dbReference>
<dbReference type="Pfam" id="PF00933">
    <property type="entry name" value="Glyco_hydro_3"/>
    <property type="match status" value="1"/>
</dbReference>
<dbReference type="GO" id="GO:0009251">
    <property type="term" value="P:glucan catabolic process"/>
    <property type="evidence" value="ECO:0007669"/>
    <property type="project" value="TreeGrafter"/>
</dbReference>
<dbReference type="InterPro" id="IPR036881">
    <property type="entry name" value="Glyco_hydro_3_C_sf"/>
</dbReference>
<keyword evidence="11" id="KW-1185">Reference proteome</keyword>
<feature type="domain" description="Glycoside hydrolase family 3 N-terminal" evidence="8">
    <location>
        <begin position="41"/>
        <end position="374"/>
    </location>
</feature>
<dbReference type="InterPro" id="IPR001764">
    <property type="entry name" value="Glyco_hydro_3_N"/>
</dbReference>
<dbReference type="KEGG" id="bgok:Pr1d_12530"/>
<dbReference type="Gene3D" id="3.40.50.1700">
    <property type="entry name" value="Glycoside hydrolase family 3 C-terminal domain"/>
    <property type="match status" value="1"/>
</dbReference>
<reference evidence="10 11" key="1">
    <citation type="submission" date="2019-08" db="EMBL/GenBank/DDBJ databases">
        <title>Deep-cultivation of Planctomycetes and their phenomic and genomic characterization uncovers novel biology.</title>
        <authorList>
            <person name="Wiegand S."/>
            <person name="Jogler M."/>
            <person name="Boedeker C."/>
            <person name="Pinto D."/>
            <person name="Vollmers J."/>
            <person name="Rivas-Marin E."/>
            <person name="Kohn T."/>
            <person name="Peeters S.H."/>
            <person name="Heuer A."/>
            <person name="Rast P."/>
            <person name="Oberbeckmann S."/>
            <person name="Bunk B."/>
            <person name="Jeske O."/>
            <person name="Meyerdierks A."/>
            <person name="Storesund J.E."/>
            <person name="Kallscheuer N."/>
            <person name="Luecker S."/>
            <person name="Lage O.M."/>
            <person name="Pohl T."/>
            <person name="Merkel B.J."/>
            <person name="Hornburger P."/>
            <person name="Mueller R.-W."/>
            <person name="Bruemmer F."/>
            <person name="Labrenz M."/>
            <person name="Spormann A.M."/>
            <person name="Op den Camp H."/>
            <person name="Overmann J."/>
            <person name="Amann R."/>
            <person name="Jetten M.S.M."/>
            <person name="Mascher T."/>
            <person name="Medema M.H."/>
            <person name="Devos D.P."/>
            <person name="Kaster A.-K."/>
            <person name="Ovreas L."/>
            <person name="Rohde M."/>
            <person name="Galperin M.Y."/>
            <person name="Jogler C."/>
        </authorList>
    </citation>
    <scope>NUCLEOTIDE SEQUENCE [LARGE SCALE GENOMIC DNA]</scope>
    <source>
        <strain evidence="10 11">Pr1d</strain>
    </source>
</reference>
<dbReference type="InterPro" id="IPR017853">
    <property type="entry name" value="GH"/>
</dbReference>
<dbReference type="OrthoDB" id="9805821at2"/>
<feature type="chain" id="PRO_5022658424" description="beta-glucosidase" evidence="7">
    <location>
        <begin position="24"/>
        <end position="623"/>
    </location>
</feature>
<evidence type="ECO:0000256" key="2">
    <source>
        <dbReference type="ARBA" id="ARBA00005336"/>
    </source>
</evidence>
<evidence type="ECO:0000259" key="9">
    <source>
        <dbReference type="Pfam" id="PF01915"/>
    </source>
</evidence>
<dbReference type="EMBL" id="CP042913">
    <property type="protein sequence ID" value="QEG33982.1"/>
    <property type="molecule type" value="Genomic_DNA"/>
</dbReference>
<dbReference type="PRINTS" id="PR00133">
    <property type="entry name" value="GLHYDRLASE3"/>
</dbReference>
<evidence type="ECO:0000256" key="7">
    <source>
        <dbReference type="SAM" id="SignalP"/>
    </source>
</evidence>
<keyword evidence="5 10" id="KW-0378">Hydrolase</keyword>
<dbReference type="PANTHER" id="PTHR30620:SF16">
    <property type="entry name" value="LYSOSOMAL BETA GLUCOSIDASE"/>
    <property type="match status" value="1"/>
</dbReference>
<dbReference type="PANTHER" id="PTHR30620">
    <property type="entry name" value="PERIPLASMIC BETA-GLUCOSIDASE-RELATED"/>
    <property type="match status" value="1"/>
</dbReference>
<feature type="signal peptide" evidence="7">
    <location>
        <begin position="1"/>
        <end position="23"/>
    </location>
</feature>
<evidence type="ECO:0000256" key="5">
    <source>
        <dbReference type="ARBA" id="ARBA00022801"/>
    </source>
</evidence>
<dbReference type="InterPro" id="IPR036962">
    <property type="entry name" value="Glyco_hydro_3_N_sf"/>
</dbReference>
<gene>
    <name evidence="10" type="primary">bglX_1</name>
    <name evidence="10" type="ORF">Pr1d_12530</name>
</gene>
<sequence precursor="true">MRTLVNLTLLLANCLFTCLSVKAAEFTKYRDQADKLISQMTLAEKIGQMTQAELSALGDLSDVADLYLGSVLSGGGSDPQDGNSLESWTNAVEACKQKALDTRLRIPILYGIDSVHGHGNVLGAVIFPHNIGLGCARNAELVEQIGQITALEVRATGINWSFSPCITVPRDDRWGRTYEGYSESSPLVAKLGKASIEGLQGPDLRNPDHVLACAKHFVGDGGTSLTMAKHEDWPGFGSEAKPMYDQGDTVVDEEVLRAVHVSPYLLAIQAGVGSIMPSYSSWNGVKCSASKYLLTTMLKEELGFQGFLISDYDAIDQVDPDYKTAIKKCINAGMDMVMVPNNYRQFIELLTELVEEGSVPMSRIDDSVRRILQVKAAMGLLDAEPEIEVDKSLQESYGSAGHREVARQAVRESLVLLKNNNQTLPLSKKLKRLHLVGRGADDIGIQCGGWTIEWQGQAGEVTTGGTTILEGIRQALGDSVEITHDLDGAGSAGADAVVVMVGEMPYAEGLGDDHDLELSESDRQAVLSAKKSGVPIVVVLLSGRPMILDTTLELADAFVAAWLPGTEGAGIADVLFGDFEPTGKLSFTWPREVDQHPINQGDQEYDPLFPFGYGLSYAKDADR</sequence>
<protein>
    <recommendedName>
        <fullName evidence="3">beta-glucosidase</fullName>
        <ecNumber evidence="3">3.2.1.21</ecNumber>
    </recommendedName>
</protein>
<dbReference type="Proteomes" id="UP000323917">
    <property type="component" value="Chromosome"/>
</dbReference>
<dbReference type="SUPFAM" id="SSF51445">
    <property type="entry name" value="(Trans)glycosidases"/>
    <property type="match status" value="1"/>
</dbReference>
<dbReference type="RefSeq" id="WP_148072682.1">
    <property type="nucleotide sequence ID" value="NZ_CP042913.1"/>
</dbReference>
<dbReference type="EC" id="3.2.1.21" evidence="3"/>